<gene>
    <name evidence="2" type="ORF">Pyn_34315</name>
</gene>
<evidence type="ECO:0000256" key="1">
    <source>
        <dbReference type="SAM" id="MobiDB-lite"/>
    </source>
</evidence>
<dbReference type="Proteomes" id="UP000250321">
    <property type="component" value="Unassembled WGS sequence"/>
</dbReference>
<dbReference type="EMBL" id="PJQY01000122">
    <property type="protein sequence ID" value="PQQ18155.1"/>
    <property type="molecule type" value="Genomic_DNA"/>
</dbReference>
<feature type="region of interest" description="Disordered" evidence="1">
    <location>
        <begin position="102"/>
        <end position="124"/>
    </location>
</feature>
<sequence length="124" mass="14095">MTVDYRKGEAKFQFKSKNSPISRNIRACICDRCIDAVPSHKLSTCGQCISRFEVCITNTLSNTNTLQRQKMNENADKRERTSHFRNQIAWLGTLLQCLSQGPMRAPPAHVKQKGGAKREKASRR</sequence>
<organism evidence="2 3">
    <name type="scientific">Prunus yedoensis var. nudiflora</name>
    <dbReference type="NCBI Taxonomy" id="2094558"/>
    <lineage>
        <taxon>Eukaryota</taxon>
        <taxon>Viridiplantae</taxon>
        <taxon>Streptophyta</taxon>
        <taxon>Embryophyta</taxon>
        <taxon>Tracheophyta</taxon>
        <taxon>Spermatophyta</taxon>
        <taxon>Magnoliopsida</taxon>
        <taxon>eudicotyledons</taxon>
        <taxon>Gunneridae</taxon>
        <taxon>Pentapetalae</taxon>
        <taxon>rosids</taxon>
        <taxon>fabids</taxon>
        <taxon>Rosales</taxon>
        <taxon>Rosaceae</taxon>
        <taxon>Amygdaloideae</taxon>
        <taxon>Amygdaleae</taxon>
        <taxon>Prunus</taxon>
    </lineage>
</organism>
<keyword evidence="3" id="KW-1185">Reference proteome</keyword>
<dbReference type="AlphaFoldDB" id="A0A314ZE90"/>
<reference evidence="2 3" key="1">
    <citation type="submission" date="2018-02" db="EMBL/GenBank/DDBJ databases">
        <title>Draft genome of wild Prunus yedoensis var. nudiflora.</title>
        <authorList>
            <person name="Baek S."/>
            <person name="Kim J.-H."/>
            <person name="Choi K."/>
            <person name="Kim G.-B."/>
            <person name="Cho A."/>
            <person name="Jang H."/>
            <person name="Shin C.-H."/>
            <person name="Yu H.-J."/>
            <person name="Mun J.-H."/>
        </authorList>
    </citation>
    <scope>NUCLEOTIDE SEQUENCE [LARGE SCALE GENOMIC DNA]</scope>
    <source>
        <strain evidence="3">cv. Jeju island</strain>
        <tissue evidence="2">Leaf</tissue>
    </source>
</reference>
<name>A0A314ZE90_PRUYE</name>
<accession>A0A314ZE90</accession>
<feature type="compositionally biased region" description="Basic residues" evidence="1">
    <location>
        <begin position="110"/>
        <end position="124"/>
    </location>
</feature>
<evidence type="ECO:0000313" key="2">
    <source>
        <dbReference type="EMBL" id="PQQ18155.1"/>
    </source>
</evidence>
<protein>
    <submittedName>
        <fullName evidence="2">Uncharacterized protein</fullName>
    </submittedName>
</protein>
<proteinExistence type="predicted"/>
<comment type="caution">
    <text evidence="2">The sequence shown here is derived from an EMBL/GenBank/DDBJ whole genome shotgun (WGS) entry which is preliminary data.</text>
</comment>
<evidence type="ECO:0000313" key="3">
    <source>
        <dbReference type="Proteomes" id="UP000250321"/>
    </source>
</evidence>